<dbReference type="PANTHER" id="PTHR34482">
    <property type="entry name" value="DNA DAMAGE-INDUCIBLE PROTEIN 1-LIKE"/>
    <property type="match status" value="1"/>
</dbReference>
<dbReference type="AlphaFoldDB" id="A0AAV6HPX1"/>
<comment type="caution">
    <text evidence="3">The sequence shown here is derived from an EMBL/GenBank/DDBJ whole genome shotgun (WGS) entry which is preliminary data.</text>
</comment>
<evidence type="ECO:0000313" key="4">
    <source>
        <dbReference type="Proteomes" id="UP000823749"/>
    </source>
</evidence>
<accession>A0AAV6HPX1</accession>
<feature type="domain" description="Retrotransposon gag" evidence="2">
    <location>
        <begin position="17"/>
        <end position="110"/>
    </location>
</feature>
<reference evidence="3 4" key="1">
    <citation type="submission" date="2020-08" db="EMBL/GenBank/DDBJ databases">
        <title>Plant Genome Project.</title>
        <authorList>
            <person name="Zhang R.-G."/>
        </authorList>
    </citation>
    <scope>NUCLEOTIDE SEQUENCE [LARGE SCALE GENOMIC DNA]</scope>
    <source>
        <strain evidence="3">WSP0</strain>
        <tissue evidence="3">Leaf</tissue>
    </source>
</reference>
<keyword evidence="4" id="KW-1185">Reference proteome</keyword>
<dbReference type="InterPro" id="IPR005162">
    <property type="entry name" value="Retrotrans_gag_dom"/>
</dbReference>
<dbReference type="Pfam" id="PF03732">
    <property type="entry name" value="Retrotrans_gag"/>
    <property type="match status" value="1"/>
</dbReference>
<sequence length="221" mass="25956">MEKFFEVMECSEEENVKLATFMFIDKAYRWLLSIKESEPNVKWDRFKEVFNAMYFPPSVKEQMIVEFLNLQQDNMTVTEYAARFTRLSRFATYIVDTEDKKAMKFEGGLKDDFKTQVKLLKLPTYAEVLDRALILESDEKEFAKRRDHKRARVDGSNQFQSRNQFHNQNQSFDNFKKQNTEGSSVGSFMPRGENGQPCFVCRKNHSGQPCHQLLGECFKCG</sequence>
<feature type="compositionally biased region" description="Polar residues" evidence="1">
    <location>
        <begin position="155"/>
        <end position="173"/>
    </location>
</feature>
<gene>
    <name evidence="3" type="ORF">RHGRI_036930</name>
</gene>
<evidence type="ECO:0000313" key="3">
    <source>
        <dbReference type="EMBL" id="KAG5516045.1"/>
    </source>
</evidence>
<dbReference type="Proteomes" id="UP000823749">
    <property type="component" value="Chromosome 13"/>
</dbReference>
<organism evidence="3 4">
    <name type="scientific">Rhododendron griersonianum</name>
    <dbReference type="NCBI Taxonomy" id="479676"/>
    <lineage>
        <taxon>Eukaryota</taxon>
        <taxon>Viridiplantae</taxon>
        <taxon>Streptophyta</taxon>
        <taxon>Embryophyta</taxon>
        <taxon>Tracheophyta</taxon>
        <taxon>Spermatophyta</taxon>
        <taxon>Magnoliopsida</taxon>
        <taxon>eudicotyledons</taxon>
        <taxon>Gunneridae</taxon>
        <taxon>Pentapetalae</taxon>
        <taxon>asterids</taxon>
        <taxon>Ericales</taxon>
        <taxon>Ericaceae</taxon>
        <taxon>Ericoideae</taxon>
        <taxon>Rhodoreae</taxon>
        <taxon>Rhododendron</taxon>
    </lineage>
</organism>
<evidence type="ECO:0000256" key="1">
    <source>
        <dbReference type="SAM" id="MobiDB-lite"/>
    </source>
</evidence>
<name>A0AAV6HPX1_9ERIC</name>
<feature type="region of interest" description="Disordered" evidence="1">
    <location>
        <begin position="146"/>
        <end position="188"/>
    </location>
</feature>
<evidence type="ECO:0000259" key="2">
    <source>
        <dbReference type="Pfam" id="PF03732"/>
    </source>
</evidence>
<proteinExistence type="predicted"/>
<dbReference type="PANTHER" id="PTHR34482:SF36">
    <property type="entry name" value="RETROTRANSPOSON GAG DOMAIN-CONTAINING PROTEIN"/>
    <property type="match status" value="1"/>
</dbReference>
<dbReference type="EMBL" id="JACTNZ010000013">
    <property type="protein sequence ID" value="KAG5516045.1"/>
    <property type="molecule type" value="Genomic_DNA"/>
</dbReference>
<protein>
    <recommendedName>
        <fullName evidence="2">Retrotransposon gag domain-containing protein</fullName>
    </recommendedName>
</protein>